<name>A0A218M3C6_9CAUD</name>
<keyword evidence="2" id="KW-1185">Reference proteome</keyword>
<dbReference type="OrthoDB" id="26026at10239"/>
<reference evidence="1 2" key="1">
    <citation type="submission" date="2017-08" db="EMBL/GenBank/DDBJ databases">
        <title>Characterization and complete genome sequence of novel bacteriophage infecting the causal agent of bacterial fruit blotch, Acidovorax citrulli.</title>
        <authorList>
            <person name="Midani A.R."/>
            <person name="Park S.-H."/>
            <person name="Choi T.-J."/>
        </authorList>
    </citation>
    <scope>NUCLEOTIDE SEQUENCE [LARGE SCALE GENOMIC DNA]</scope>
</reference>
<proteinExistence type="predicted"/>
<evidence type="ECO:0000313" key="1">
    <source>
        <dbReference type="EMBL" id="ASD50545.1"/>
    </source>
</evidence>
<accession>A0A218M3C6</accession>
<protein>
    <recommendedName>
        <fullName evidence="3">HD family hydrolase</fullName>
    </recommendedName>
</protein>
<dbReference type="RefSeq" id="YP_009609611.1">
    <property type="nucleotide sequence ID" value="NC_041997.1"/>
</dbReference>
<dbReference type="KEGG" id="vg:40085696"/>
<evidence type="ECO:0000313" key="2">
    <source>
        <dbReference type="Proteomes" id="UP000224101"/>
    </source>
</evidence>
<dbReference type="GeneID" id="40085696"/>
<sequence>MTPTIQSYTGQIIHYINVEENFYTIEDISHGLSQTCRYAGQSRWFYSVAQHSVLVSQLVPPEYALEALMHDATEAYMCDLPTPLKKLLPEYCAMERKMDARIRAIFGLPAEMSAVVKDADALALAIEKPFLTLKTEMEWSFLPCTAGWEDITIEQMGSEAAKDAFKRRFAELTGFPL</sequence>
<dbReference type="SUPFAM" id="SSF109604">
    <property type="entry name" value="HD-domain/PDEase-like"/>
    <property type="match status" value="1"/>
</dbReference>
<dbReference type="EMBL" id="KY979132">
    <property type="protein sequence ID" value="ASD50545.1"/>
    <property type="molecule type" value="Genomic_DNA"/>
</dbReference>
<dbReference type="Gene3D" id="1.10.3210.10">
    <property type="entry name" value="Hypothetical protein af1432"/>
    <property type="match status" value="1"/>
</dbReference>
<organism evidence="1 2">
    <name type="scientific">Acidovorax phage ACP17</name>
    <dbReference type="NCBI Taxonomy" id="2010329"/>
    <lineage>
        <taxon>Viruses</taxon>
        <taxon>Duplodnaviria</taxon>
        <taxon>Heunggongvirae</taxon>
        <taxon>Uroviricota</taxon>
        <taxon>Caudoviricetes</taxon>
        <taxon>Busanvirus</taxon>
        <taxon>Busanvirus ACP17</taxon>
    </lineage>
</organism>
<dbReference type="Proteomes" id="UP000224101">
    <property type="component" value="Segment"/>
</dbReference>
<evidence type="ECO:0008006" key="3">
    <source>
        <dbReference type="Google" id="ProtNLM"/>
    </source>
</evidence>